<dbReference type="Pfam" id="PF00583">
    <property type="entry name" value="Acetyltransf_1"/>
    <property type="match status" value="1"/>
</dbReference>
<proteinExistence type="predicted"/>
<name>A0A974P3T3_9CAUL</name>
<accession>A0A974P3T3</accession>
<evidence type="ECO:0000259" key="1">
    <source>
        <dbReference type="PROSITE" id="PS51186"/>
    </source>
</evidence>
<dbReference type="InterPro" id="IPR016181">
    <property type="entry name" value="Acyl_CoA_acyltransferase"/>
</dbReference>
<dbReference type="InterPro" id="IPR000182">
    <property type="entry name" value="GNAT_dom"/>
</dbReference>
<evidence type="ECO:0000313" key="2">
    <source>
        <dbReference type="EMBL" id="QQZ50676.1"/>
    </source>
</evidence>
<dbReference type="GO" id="GO:0016747">
    <property type="term" value="F:acyltransferase activity, transferring groups other than amino-acyl groups"/>
    <property type="evidence" value="ECO:0007669"/>
    <property type="project" value="InterPro"/>
</dbReference>
<sequence length="128" mass="14129">MLEITPLRPEDPPLIAQAFTDIGWDKPQGQYVRYLEEQTSGDRPVLVARVDGDFAGYLTVVWVPQYEPFRVAGIPEIQDFNVLPRYRRQGIGTALMDAAEALIGTRARPPGSGWASIPTTVRPSASTC</sequence>
<dbReference type="Gene3D" id="3.40.630.30">
    <property type="match status" value="1"/>
</dbReference>
<dbReference type="PROSITE" id="PS51186">
    <property type="entry name" value="GNAT"/>
    <property type="match status" value="1"/>
</dbReference>
<dbReference type="EMBL" id="CP068570">
    <property type="protein sequence ID" value="QQZ50676.1"/>
    <property type="molecule type" value="Genomic_DNA"/>
</dbReference>
<protein>
    <submittedName>
        <fullName evidence="2">GNAT family N-acetyltransferase</fullName>
    </submittedName>
</protein>
<dbReference type="AlphaFoldDB" id="A0A974P3T3"/>
<feature type="domain" description="N-acetyltransferase" evidence="1">
    <location>
        <begin position="2"/>
        <end position="128"/>
    </location>
</feature>
<dbReference type="CDD" id="cd04301">
    <property type="entry name" value="NAT_SF"/>
    <property type="match status" value="1"/>
</dbReference>
<gene>
    <name evidence="2" type="ORF">JKL49_04265</name>
</gene>
<organism evidence="2">
    <name type="scientific">Phenylobacterium glaciei</name>
    <dbReference type="NCBI Taxonomy" id="2803784"/>
    <lineage>
        <taxon>Bacteria</taxon>
        <taxon>Pseudomonadati</taxon>
        <taxon>Pseudomonadota</taxon>
        <taxon>Alphaproteobacteria</taxon>
        <taxon>Caulobacterales</taxon>
        <taxon>Caulobacteraceae</taxon>
        <taxon>Phenylobacterium</taxon>
    </lineage>
</organism>
<dbReference type="SUPFAM" id="SSF55729">
    <property type="entry name" value="Acyl-CoA N-acyltransferases (Nat)"/>
    <property type="match status" value="1"/>
</dbReference>
<reference evidence="2" key="1">
    <citation type="submission" date="2021-01" db="EMBL/GenBank/DDBJ databases">
        <title>Genome sequence of Phenylobacterium sp. 20VBR1 isolated from a valley glaceir, Ny-Alesund, Svalbard.</title>
        <authorList>
            <person name="Thomas F.A."/>
            <person name="Krishnan K.P."/>
            <person name="Sinha R.K."/>
        </authorList>
    </citation>
    <scope>NUCLEOTIDE SEQUENCE</scope>
    <source>
        <strain evidence="2">20VBR1</strain>
    </source>
</reference>